<sequence length="505" mass="54390">MDFVFGLARETQERTGVLVFIDRSSKMLHLAPVATSITAKQTAAIFVDVVYRHHGLPPSILLGTRLNLSTASHPETDGLTERANRVVEDVLPSFATSFKSWSTFLPLVEFAFNNAVHASTGFTPFFVNFGRHPRVPALLGVERSETPVDRDNDDAVAPASLDPDEDVAAFPDHDCAERHGPTPDAATTLLYSVTTRQGSNTPAVRMRTRAATRAAHESPRANPERSSRTRAARRAVPSDIAPWTSHTLIDPRPRRAIEYQDAQDASAPAAPILANFDPLPAPQPQDTAAVRDFIQKRDSVVRYVRDTIAAAVDRQKEYADRRGRRHLETFAVGDRVLLSTTGIQAAAITNLGANKFAPRFIGPFKVTKVLGDAYTLQLPSAIRLHPTFYVGRLRRYHPAILPSDAGSSQRPSRLHDPADQGAAADHAESQSARPAVQPSCAPDAAAGPNAAAVAPPDLAVNPRAVVGPVPGAAAVAQQATTSLLLLRVLPTVTLPDSGVTALRLW</sequence>
<dbReference type="InterPro" id="IPR001584">
    <property type="entry name" value="Integrase_cat-core"/>
</dbReference>
<feature type="region of interest" description="Disordered" evidence="1">
    <location>
        <begin position="197"/>
        <end position="235"/>
    </location>
</feature>
<evidence type="ECO:0000313" key="4">
    <source>
        <dbReference type="Proteomes" id="UP000435112"/>
    </source>
</evidence>
<protein>
    <recommendedName>
        <fullName evidence="2">Integrase catalytic domain-containing protein</fullName>
    </recommendedName>
</protein>
<feature type="compositionally biased region" description="Basic and acidic residues" evidence="1">
    <location>
        <begin position="214"/>
        <end position="227"/>
    </location>
</feature>
<comment type="caution">
    <text evidence="3">The sequence shown here is derived from an EMBL/GenBank/DDBJ whole genome shotgun (WGS) entry which is preliminary data.</text>
</comment>
<dbReference type="GO" id="GO:0003676">
    <property type="term" value="F:nucleic acid binding"/>
    <property type="evidence" value="ECO:0007669"/>
    <property type="project" value="InterPro"/>
</dbReference>
<organism evidence="3 4">
    <name type="scientific">Phytophthora rubi</name>
    <dbReference type="NCBI Taxonomy" id="129364"/>
    <lineage>
        <taxon>Eukaryota</taxon>
        <taxon>Sar</taxon>
        <taxon>Stramenopiles</taxon>
        <taxon>Oomycota</taxon>
        <taxon>Peronosporomycetes</taxon>
        <taxon>Peronosporales</taxon>
        <taxon>Peronosporaceae</taxon>
        <taxon>Phytophthora</taxon>
    </lineage>
</organism>
<dbReference type="Proteomes" id="UP000435112">
    <property type="component" value="Unassembled WGS sequence"/>
</dbReference>
<dbReference type="PANTHER" id="PTHR45835:SF99">
    <property type="entry name" value="CHROMO DOMAIN-CONTAINING PROTEIN-RELATED"/>
    <property type="match status" value="1"/>
</dbReference>
<dbReference type="Pfam" id="PF24626">
    <property type="entry name" value="SH3_Tf2-1"/>
    <property type="match status" value="1"/>
</dbReference>
<dbReference type="Gene3D" id="3.30.420.10">
    <property type="entry name" value="Ribonuclease H-like superfamily/Ribonuclease H"/>
    <property type="match status" value="1"/>
</dbReference>
<dbReference type="SUPFAM" id="SSF53098">
    <property type="entry name" value="Ribonuclease H-like"/>
    <property type="match status" value="1"/>
</dbReference>
<dbReference type="OrthoDB" id="128527at2759"/>
<dbReference type="PANTHER" id="PTHR45835">
    <property type="entry name" value="YALI0A06105P"/>
    <property type="match status" value="1"/>
</dbReference>
<gene>
    <name evidence="3" type="ORF">PR002_g12404</name>
</gene>
<dbReference type="GO" id="GO:0015074">
    <property type="term" value="P:DNA integration"/>
    <property type="evidence" value="ECO:0007669"/>
    <property type="project" value="InterPro"/>
</dbReference>
<evidence type="ECO:0000313" key="3">
    <source>
        <dbReference type="EMBL" id="KAE9020896.1"/>
    </source>
</evidence>
<feature type="domain" description="Integrase catalytic" evidence="2">
    <location>
        <begin position="62"/>
        <end position="132"/>
    </location>
</feature>
<evidence type="ECO:0000259" key="2">
    <source>
        <dbReference type="PROSITE" id="PS50994"/>
    </source>
</evidence>
<accession>A0A6A3LNH4</accession>
<dbReference type="InterPro" id="IPR012337">
    <property type="entry name" value="RNaseH-like_sf"/>
</dbReference>
<dbReference type="PROSITE" id="PS50994">
    <property type="entry name" value="INTEGRASE"/>
    <property type="match status" value="1"/>
</dbReference>
<dbReference type="EMBL" id="QXFU01000779">
    <property type="protein sequence ID" value="KAE9020896.1"/>
    <property type="molecule type" value="Genomic_DNA"/>
</dbReference>
<feature type="region of interest" description="Disordered" evidence="1">
    <location>
        <begin position="401"/>
        <end position="448"/>
    </location>
</feature>
<proteinExistence type="predicted"/>
<name>A0A6A3LNH4_9STRA</name>
<dbReference type="InterPro" id="IPR036397">
    <property type="entry name" value="RNaseH_sf"/>
</dbReference>
<reference evidence="3 4" key="1">
    <citation type="submission" date="2018-09" db="EMBL/GenBank/DDBJ databases">
        <title>Genomic investigation of the strawberry pathogen Phytophthora fragariae indicates pathogenicity is determined by transcriptional variation in three key races.</title>
        <authorList>
            <person name="Adams T.M."/>
            <person name="Armitage A.D."/>
            <person name="Sobczyk M.K."/>
            <person name="Bates H.J."/>
            <person name="Dunwell J.M."/>
            <person name="Nellist C.F."/>
            <person name="Harrison R.J."/>
        </authorList>
    </citation>
    <scope>NUCLEOTIDE SEQUENCE [LARGE SCALE GENOMIC DNA]</scope>
    <source>
        <strain evidence="3 4">SCRP324</strain>
    </source>
</reference>
<dbReference type="AlphaFoldDB" id="A0A6A3LNH4"/>
<evidence type="ECO:0000256" key="1">
    <source>
        <dbReference type="SAM" id="MobiDB-lite"/>
    </source>
</evidence>
<dbReference type="InterPro" id="IPR056924">
    <property type="entry name" value="SH3_Tf2-1"/>
</dbReference>